<dbReference type="EMBL" id="JAMZMM010000242">
    <property type="protein sequence ID" value="MCP2730803.1"/>
    <property type="molecule type" value="Genomic_DNA"/>
</dbReference>
<reference evidence="1" key="1">
    <citation type="submission" date="2022-06" db="EMBL/GenBank/DDBJ databases">
        <title>New cyanobacteria of genus Symplocastrum in benthos of Lake Baikal.</title>
        <authorList>
            <person name="Sorokovikova E."/>
            <person name="Tikhonova I."/>
            <person name="Krasnopeev A."/>
            <person name="Evseev P."/>
            <person name="Gladkikh A."/>
            <person name="Belykh O."/>
        </authorList>
    </citation>
    <scope>NUCLEOTIDE SEQUENCE</scope>
    <source>
        <strain evidence="1">BBK-W-15</strain>
    </source>
</reference>
<dbReference type="Proteomes" id="UP001204953">
    <property type="component" value="Unassembled WGS sequence"/>
</dbReference>
<dbReference type="CDD" id="cd22233">
    <property type="entry name" value="RHH_CopAso-like"/>
    <property type="match status" value="1"/>
</dbReference>
<proteinExistence type="predicted"/>
<dbReference type="InterPro" id="IPR010985">
    <property type="entry name" value="Ribbon_hlx_hlx"/>
</dbReference>
<keyword evidence="2" id="KW-1185">Reference proteome</keyword>
<dbReference type="GO" id="GO:0006355">
    <property type="term" value="P:regulation of DNA-templated transcription"/>
    <property type="evidence" value="ECO:0007669"/>
    <property type="project" value="InterPro"/>
</dbReference>
<dbReference type="PANTHER" id="PTHR40688">
    <property type="match status" value="1"/>
</dbReference>
<protein>
    <submittedName>
        <fullName evidence="1">CopG family transcriptional regulator</fullName>
    </submittedName>
</protein>
<dbReference type="PANTHER" id="PTHR40688:SF2">
    <property type="entry name" value="RIBBON-HELIX-HELIX PROTEIN COPG DOMAIN-CONTAINING PROTEIN"/>
    <property type="match status" value="1"/>
</dbReference>
<dbReference type="SUPFAM" id="SSF47598">
    <property type="entry name" value="Ribbon-helix-helix"/>
    <property type="match status" value="1"/>
</dbReference>
<dbReference type="AlphaFoldDB" id="A0AAE3GW08"/>
<dbReference type="InterPro" id="IPR052991">
    <property type="entry name" value="Non-func_TypeII_TA_Antitoxin"/>
</dbReference>
<comment type="caution">
    <text evidence="1">The sequence shown here is derived from an EMBL/GenBank/DDBJ whole genome shotgun (WGS) entry which is preliminary data.</text>
</comment>
<evidence type="ECO:0000313" key="1">
    <source>
        <dbReference type="EMBL" id="MCP2730803.1"/>
    </source>
</evidence>
<name>A0AAE3GW08_9CYAN</name>
<sequence length="80" mass="9233">MSKENITFRLETEKRAALDAIATVMDRDRSYLINEAIGIYLEMYQWLIEEIKQGIAEAEEGDFASEEEVQSVFAKLIDEN</sequence>
<evidence type="ECO:0000313" key="2">
    <source>
        <dbReference type="Proteomes" id="UP001204953"/>
    </source>
</evidence>
<organism evidence="1 2">
    <name type="scientific">Limnofasciculus baicalensis BBK-W-15</name>
    <dbReference type="NCBI Taxonomy" id="2699891"/>
    <lineage>
        <taxon>Bacteria</taxon>
        <taxon>Bacillati</taxon>
        <taxon>Cyanobacteriota</taxon>
        <taxon>Cyanophyceae</taxon>
        <taxon>Coleofasciculales</taxon>
        <taxon>Coleofasciculaceae</taxon>
        <taxon>Limnofasciculus</taxon>
        <taxon>Limnofasciculus baicalensis</taxon>
    </lineage>
</organism>
<accession>A0AAE3GW08</accession>
<gene>
    <name evidence="1" type="ORF">NJ959_20455</name>
</gene>